<dbReference type="PANTHER" id="PTHR43744">
    <property type="entry name" value="ABC TRANSPORTER PERMEASE PROTEIN MG189-RELATED-RELATED"/>
    <property type="match status" value="1"/>
</dbReference>
<evidence type="ECO:0000313" key="9">
    <source>
        <dbReference type="EMBL" id="MEQ2440911.1"/>
    </source>
</evidence>
<evidence type="ECO:0000256" key="1">
    <source>
        <dbReference type="ARBA" id="ARBA00004651"/>
    </source>
</evidence>
<evidence type="ECO:0000256" key="5">
    <source>
        <dbReference type="ARBA" id="ARBA00022989"/>
    </source>
</evidence>
<dbReference type="CDD" id="cd06261">
    <property type="entry name" value="TM_PBP2"/>
    <property type="match status" value="1"/>
</dbReference>
<keyword evidence="4 7" id="KW-0812">Transmembrane</keyword>
<comment type="similarity">
    <text evidence="7">Belongs to the binding-protein-dependent transport system permease family.</text>
</comment>
<evidence type="ECO:0000256" key="3">
    <source>
        <dbReference type="ARBA" id="ARBA00022475"/>
    </source>
</evidence>
<accession>A0ABV1E0S7</accession>
<evidence type="ECO:0000256" key="4">
    <source>
        <dbReference type="ARBA" id="ARBA00022692"/>
    </source>
</evidence>
<feature type="domain" description="ABC transmembrane type-1" evidence="8">
    <location>
        <begin position="44"/>
        <end position="238"/>
    </location>
</feature>
<dbReference type="InterPro" id="IPR035906">
    <property type="entry name" value="MetI-like_sf"/>
</dbReference>
<protein>
    <submittedName>
        <fullName evidence="9">Carbohydrate ABC transporter permease</fullName>
    </submittedName>
</protein>
<keyword evidence="2 7" id="KW-0813">Transport</keyword>
<evidence type="ECO:0000259" key="8">
    <source>
        <dbReference type="PROSITE" id="PS50928"/>
    </source>
</evidence>
<proteinExistence type="inferred from homology"/>
<feature type="transmembrane region" description="Helical" evidence="7">
    <location>
        <begin position="115"/>
        <end position="137"/>
    </location>
</feature>
<evidence type="ECO:0000313" key="10">
    <source>
        <dbReference type="Proteomes" id="UP001489509"/>
    </source>
</evidence>
<reference evidence="9 10" key="1">
    <citation type="submission" date="2024-03" db="EMBL/GenBank/DDBJ databases">
        <title>Human intestinal bacterial collection.</title>
        <authorList>
            <person name="Pauvert C."/>
            <person name="Hitch T.C.A."/>
            <person name="Clavel T."/>
        </authorList>
    </citation>
    <scope>NUCLEOTIDE SEQUENCE [LARGE SCALE GENOMIC DNA]</scope>
    <source>
        <strain evidence="9 10">CLA-JM-H44</strain>
    </source>
</reference>
<dbReference type="Pfam" id="PF00528">
    <property type="entry name" value="BPD_transp_1"/>
    <property type="match status" value="1"/>
</dbReference>
<feature type="transmembrane region" description="Helical" evidence="7">
    <location>
        <begin position="79"/>
        <end position="103"/>
    </location>
</feature>
<gene>
    <name evidence="9" type="ORF">WMO26_08750</name>
</gene>
<dbReference type="RefSeq" id="WP_349219689.1">
    <property type="nucleotide sequence ID" value="NZ_JBBMFD010000014.1"/>
</dbReference>
<comment type="subcellular location">
    <subcellularLocation>
        <location evidence="1 7">Cell membrane</location>
        <topology evidence="1 7">Multi-pass membrane protein</topology>
    </subcellularLocation>
</comment>
<evidence type="ECO:0000256" key="7">
    <source>
        <dbReference type="RuleBase" id="RU363032"/>
    </source>
</evidence>
<feature type="transmembrane region" description="Helical" evidence="7">
    <location>
        <begin position="48"/>
        <end position="70"/>
    </location>
</feature>
<dbReference type="Proteomes" id="UP001489509">
    <property type="component" value="Unassembled WGS sequence"/>
</dbReference>
<keyword evidence="5 7" id="KW-1133">Transmembrane helix</keyword>
<sequence>MSSLKPSIDVMSKSYELIPSTWDFTNYYKGWVNGISNIPFSTFTWNSLYISVLATLGTIISSCLAAYAFARCKFKLRGFWFACMLISMMMPIQVVMIPQYVMFQQFGWAQSSLPLIVPAFFAASYGPFSIFLMMQFMQGIPRDLDEAATIDGCGKYSIFFRIIMPLVKPAIASAAIFAFYWKWDDFIGPLLYLNKPQNYTISMALRMMSDKDAITDWGVMFAMSTVSLIPTLIIFFCFQRYLVEGISTTGLKG</sequence>
<comment type="caution">
    <text evidence="9">The sequence shown here is derived from an EMBL/GenBank/DDBJ whole genome shotgun (WGS) entry which is preliminary data.</text>
</comment>
<dbReference type="SUPFAM" id="SSF161098">
    <property type="entry name" value="MetI-like"/>
    <property type="match status" value="1"/>
</dbReference>
<dbReference type="Gene3D" id="1.10.3720.10">
    <property type="entry name" value="MetI-like"/>
    <property type="match status" value="1"/>
</dbReference>
<feature type="transmembrane region" description="Helical" evidence="7">
    <location>
        <begin position="158"/>
        <end position="181"/>
    </location>
</feature>
<feature type="transmembrane region" description="Helical" evidence="7">
    <location>
        <begin position="217"/>
        <end position="238"/>
    </location>
</feature>
<evidence type="ECO:0000256" key="6">
    <source>
        <dbReference type="ARBA" id="ARBA00023136"/>
    </source>
</evidence>
<dbReference type="PROSITE" id="PS50928">
    <property type="entry name" value="ABC_TM1"/>
    <property type="match status" value="1"/>
</dbReference>
<dbReference type="EMBL" id="JBBMFD010000014">
    <property type="protein sequence ID" value="MEQ2440911.1"/>
    <property type="molecule type" value="Genomic_DNA"/>
</dbReference>
<dbReference type="PANTHER" id="PTHR43744:SF6">
    <property type="entry name" value="ABC TRANSPORTER PERMEASE PROTEIN YESQ-RELATED"/>
    <property type="match status" value="1"/>
</dbReference>
<keyword evidence="3" id="KW-1003">Cell membrane</keyword>
<organism evidence="9 10">
    <name type="scientific">Solibaculum intestinale</name>
    <dbReference type="NCBI Taxonomy" id="3133165"/>
    <lineage>
        <taxon>Bacteria</taxon>
        <taxon>Bacillati</taxon>
        <taxon>Bacillota</taxon>
        <taxon>Clostridia</taxon>
        <taxon>Eubacteriales</taxon>
        <taxon>Oscillospiraceae</taxon>
        <taxon>Solibaculum</taxon>
    </lineage>
</organism>
<keyword evidence="6 7" id="KW-0472">Membrane</keyword>
<keyword evidence="10" id="KW-1185">Reference proteome</keyword>
<evidence type="ECO:0000256" key="2">
    <source>
        <dbReference type="ARBA" id="ARBA00022448"/>
    </source>
</evidence>
<name>A0ABV1E0S7_9FIRM</name>
<dbReference type="InterPro" id="IPR000515">
    <property type="entry name" value="MetI-like"/>
</dbReference>